<organism evidence="2">
    <name type="scientific">Phaffia rhodozyma</name>
    <name type="common">Yeast</name>
    <name type="synonym">Xanthophyllomyces dendrorhous</name>
    <dbReference type="NCBI Taxonomy" id="264483"/>
    <lineage>
        <taxon>Eukaryota</taxon>
        <taxon>Fungi</taxon>
        <taxon>Dikarya</taxon>
        <taxon>Basidiomycota</taxon>
        <taxon>Agaricomycotina</taxon>
        <taxon>Tremellomycetes</taxon>
        <taxon>Cystofilobasidiales</taxon>
        <taxon>Mrakiaceae</taxon>
        <taxon>Phaffia</taxon>
    </lineage>
</organism>
<name>A0A0F7SGL2_PHARH</name>
<feature type="compositionally biased region" description="Pro residues" evidence="1">
    <location>
        <begin position="77"/>
        <end position="90"/>
    </location>
</feature>
<evidence type="ECO:0000313" key="2">
    <source>
        <dbReference type="EMBL" id="CDZ97515.1"/>
    </source>
</evidence>
<proteinExistence type="predicted"/>
<feature type="region of interest" description="Disordered" evidence="1">
    <location>
        <begin position="55"/>
        <end position="95"/>
    </location>
</feature>
<sequence>MSLSFKQINILRAARLIRSSGSGPSAYPSACFVCLKRSQSSSPFSKALIVELEPKRTSVPNSKDGSISDESSSGLSSPPPVPPSKPPPPRISHYSTTSTVSTLCKSLIVSSKDARAGAGFLTGFVKNPYPLELKYEEYPDGGPSPQEWALIQEFMQEQDEERSLHANPPAILIDSPKSSDPHSRNSKLRTFTLPTIVNWTTRQVFYGPYIYSQVEQMIKDMQIEQTERFAAEAKYDAYLRSQGRRPPSRKKPETDRIKWWEVGLLAIGSYVALDWFYQVWMVKDE</sequence>
<evidence type="ECO:0000256" key="1">
    <source>
        <dbReference type="SAM" id="MobiDB-lite"/>
    </source>
</evidence>
<dbReference type="EMBL" id="LN483211">
    <property type="protein sequence ID" value="CDZ97515.1"/>
    <property type="molecule type" value="Genomic_DNA"/>
</dbReference>
<dbReference type="AlphaFoldDB" id="A0A0F7SGL2"/>
<reference evidence="2" key="1">
    <citation type="submission" date="2014-08" db="EMBL/GenBank/DDBJ databases">
        <authorList>
            <person name="Sharma Rahul"/>
            <person name="Thines Marco"/>
        </authorList>
    </citation>
    <scope>NUCLEOTIDE SEQUENCE</scope>
</reference>
<protein>
    <submittedName>
        <fullName evidence="2">Uncharacterized protein</fullName>
    </submittedName>
</protein>
<accession>A0A0F7SGL2</accession>